<evidence type="ECO:0000313" key="2">
    <source>
        <dbReference type="EMBL" id="BBY03738.1"/>
    </source>
</evidence>
<dbReference type="Proteomes" id="UP000466632">
    <property type="component" value="Chromosome"/>
</dbReference>
<evidence type="ECO:0000259" key="1">
    <source>
        <dbReference type="Pfam" id="PF13577"/>
    </source>
</evidence>
<gene>
    <name evidence="2" type="ORF">MSEO_42370</name>
</gene>
<sequence length="132" mass="14929">MSDDQTAIRELLAGYALALDAGDIDECLELFLPHAEFRVYGRRFAGHDGIGRMFRDAPRGLHLTGVSRIDVRGDTATARSQVLFVRAGDLHLRPALYDDELVRTDGRWWFLRRRCHFVTSRGLSDTPEVTPS</sequence>
<accession>A0A7I7P7U8</accession>
<dbReference type="Pfam" id="PF13577">
    <property type="entry name" value="SnoaL_4"/>
    <property type="match status" value="1"/>
</dbReference>
<name>A0A7I7P7U8_9MYCO</name>
<proteinExistence type="predicted"/>
<dbReference type="SUPFAM" id="SSF54427">
    <property type="entry name" value="NTF2-like"/>
    <property type="match status" value="1"/>
</dbReference>
<keyword evidence="3" id="KW-1185">Reference proteome</keyword>
<dbReference type="RefSeq" id="WP_163683365.1">
    <property type="nucleotide sequence ID" value="NZ_AP022582.1"/>
</dbReference>
<dbReference type="InterPro" id="IPR037401">
    <property type="entry name" value="SnoaL-like"/>
</dbReference>
<dbReference type="Gene3D" id="3.10.450.50">
    <property type="match status" value="1"/>
</dbReference>
<dbReference type="KEGG" id="mseo:MSEO_42370"/>
<organism evidence="2 3">
    <name type="scientific">Mycobacterium seoulense</name>
    <dbReference type="NCBI Taxonomy" id="386911"/>
    <lineage>
        <taxon>Bacteria</taxon>
        <taxon>Bacillati</taxon>
        <taxon>Actinomycetota</taxon>
        <taxon>Actinomycetes</taxon>
        <taxon>Mycobacteriales</taxon>
        <taxon>Mycobacteriaceae</taxon>
        <taxon>Mycobacterium</taxon>
    </lineage>
</organism>
<feature type="domain" description="SnoaL-like" evidence="1">
    <location>
        <begin position="3"/>
        <end position="114"/>
    </location>
</feature>
<protein>
    <recommendedName>
        <fullName evidence="1">SnoaL-like domain-containing protein</fullName>
    </recommendedName>
</protein>
<dbReference type="AlphaFoldDB" id="A0A7I7P7U8"/>
<dbReference type="InterPro" id="IPR032710">
    <property type="entry name" value="NTF2-like_dom_sf"/>
</dbReference>
<reference evidence="2 3" key="1">
    <citation type="journal article" date="2019" name="Emerg. Microbes Infect.">
        <title>Comprehensive subspecies identification of 175 nontuberculous mycobacteria species based on 7547 genomic profiles.</title>
        <authorList>
            <person name="Matsumoto Y."/>
            <person name="Kinjo T."/>
            <person name="Motooka D."/>
            <person name="Nabeya D."/>
            <person name="Jung N."/>
            <person name="Uechi K."/>
            <person name="Horii T."/>
            <person name="Iida T."/>
            <person name="Fujita J."/>
            <person name="Nakamura S."/>
        </authorList>
    </citation>
    <scope>NUCLEOTIDE SEQUENCE [LARGE SCALE GENOMIC DNA]</scope>
    <source>
        <strain evidence="2 3">JCM 16018</strain>
    </source>
</reference>
<evidence type="ECO:0000313" key="3">
    <source>
        <dbReference type="Proteomes" id="UP000466632"/>
    </source>
</evidence>
<dbReference type="EMBL" id="AP022582">
    <property type="protein sequence ID" value="BBY03738.1"/>
    <property type="molecule type" value="Genomic_DNA"/>
</dbReference>